<gene>
    <name evidence="2" type="ORF">DLEV_111</name>
</gene>
<protein>
    <submittedName>
        <fullName evidence="2">Uncharacterized protein</fullName>
    </submittedName>
</protein>
<proteinExistence type="predicted"/>
<dbReference type="EMBL" id="KR095315">
    <property type="protein sequence ID" value="AKS26402.1"/>
    <property type="molecule type" value="Genomic_DNA"/>
</dbReference>
<keyword evidence="3" id="KW-1185">Reference proteome</keyword>
<dbReference type="Proteomes" id="UP000593702">
    <property type="component" value="Segment"/>
</dbReference>
<evidence type="ECO:0000313" key="2">
    <source>
        <dbReference type="EMBL" id="AKS26402.1"/>
    </source>
</evidence>
<accession>A0A7R5WD46</accession>
<name>A0A7R5WD46_9POXV</name>
<feature type="compositionally biased region" description="Polar residues" evidence="1">
    <location>
        <begin position="1090"/>
        <end position="1104"/>
    </location>
</feature>
<feature type="compositionally biased region" description="Polar residues" evidence="1">
    <location>
        <begin position="1053"/>
        <end position="1064"/>
    </location>
</feature>
<feature type="region of interest" description="Disordered" evidence="1">
    <location>
        <begin position="1012"/>
        <end position="1064"/>
    </location>
</feature>
<evidence type="ECO:0000313" key="3">
    <source>
        <dbReference type="Proteomes" id="UP000593702"/>
    </source>
</evidence>
<sequence>MEDIASPIFEEFAKESQEWLEALPLYQKKKYTTFEPKFEESDFYKQSIANDLFNLGQPVASYSPLFSTCNMTTLRKMSNHDMYNLFLNLRIELDENQFRYRTGYFPSGLQSDRFYRYENCLENSGDIKKLLVPYTHYTPFFNVDELVKIARSNHLYTNILLTLPIFLTYQVDILEMLKDTKVVEGLIRDLKQILPEDAFYIKKLQHIPTCGKNKSLHRGFLYLYCKNLVKMYDPENYIRSDKDEEGSIMYKLVNKYYYYFDFLPTVEPVSASEFRPDFTPRAKPLETSSSYLLDAITEVSAGHAKSDDDYEMHSLDYENTRTLFYKVENKAEDIFFSILTPDPNMPIDDQWKFYSHYVSVISKRLKSLNIATKPQLMKKIGCVYKLLFKLYKILHLTSQVLQEDIFMHSAIKALDIAINQTIHAENPSNLHYYLKRMIRCYQRNYSNLDRKARHIFSNIHGSDIFDYVYILEALSCLTEGMPESNTFIESDLYDSNNTNERAVNLFYDGISMDNFNLLSFEDKYLLSVCHRCIFLIPNASGLTAMLRMSEENCATRICFLPEMLNNTMSASELLDILSKRVNFSESLDIYGFFNQLNDILEEYKIDTTTFLKLSRTTGGSLEDCQDALEFLNQENFMGPHQTFLTMLSFLMVFSKNLGFELTPKISKTGIDISFSPIFTRENIRKINSDQPRSLDGFLKKFEKLFVFLEDRMINVDNQESVLSLNIATHTEDIEQEKDTFLSDIRDLVSTKKLSVDSIEKIIPVYLKTQMTDSHSIVKGGDENNGVNAVLNRLLTYHIPEDETSVSSLNTSQIDIFLKEFMSSSLNYTPHLFSVDNFRNYCDLVNNMVVTIDYLNKHFNIKIDNKAKECILYELCTLRESQQRLYRQSALLFYIKNLALTLQRKTGLSFGTDTTIDSALLGKVSAKIHTQIASKEKMDNERFKNNILDLARRLSLSNDQIRQISELRSGEFINMIRNTLIPNITETSCPINPPIPQTTQATQATQASQPIIQNHTTPSTPSTPTTPTTPTTTGPENNQGTENNEGNMGNGQNHTATGNLGASNKRNPFAFPGIFTTNLSGQHSYHRSTQKTDVNYDTSGQFDDA</sequence>
<feature type="compositionally biased region" description="Low complexity" evidence="1">
    <location>
        <begin position="1012"/>
        <end position="1052"/>
    </location>
</feature>
<feature type="region of interest" description="Disordered" evidence="1">
    <location>
        <begin position="1080"/>
        <end position="1104"/>
    </location>
</feature>
<reference evidence="2 3" key="1">
    <citation type="submission" date="2015-04" db="EMBL/GenBank/DDBJ databases">
        <title>Diachasmimorpha longicaudata entomopoxvirus genome.</title>
        <authorList>
            <person name="Coffman K.A."/>
            <person name="Burke G.R."/>
        </authorList>
    </citation>
    <scope>NUCLEOTIDE SEQUENCE [LARGE SCALE GENOMIC DNA]</scope>
</reference>
<evidence type="ECO:0000256" key="1">
    <source>
        <dbReference type="SAM" id="MobiDB-lite"/>
    </source>
</evidence>
<organism evidence="2 3">
    <name type="scientific">Diachasmimorpha longicaudata entomopoxvirus</name>
    <dbReference type="NCBI Taxonomy" id="109981"/>
    <lineage>
        <taxon>Viruses</taxon>
        <taxon>Varidnaviria</taxon>
        <taxon>Bamfordvirae</taxon>
        <taxon>Nucleocytoviricota</taxon>
        <taxon>Pokkesviricetes</taxon>
        <taxon>Chitovirales</taxon>
        <taxon>Poxviridae</taxon>
        <taxon>Entomopoxvirinae</taxon>
        <taxon>Epsilonentomopoxvirus</taxon>
        <taxon>Epsilonentomopoxvirus dlongicaudata</taxon>
        <taxon>Diachasmimorpha entomopoxvirus</taxon>
    </lineage>
</organism>